<dbReference type="CDD" id="cd03230">
    <property type="entry name" value="ABC_DR_subfamily_A"/>
    <property type="match status" value="1"/>
</dbReference>
<keyword evidence="1" id="KW-0813">Transport</keyword>
<dbReference type="RefSeq" id="WP_187967433.1">
    <property type="nucleotide sequence ID" value="NZ_JACVDC010000103.1"/>
</dbReference>
<dbReference type="PANTHER" id="PTHR42939:SF1">
    <property type="entry name" value="ABC TRANSPORTER ATP-BINDING PROTEIN ALBC-RELATED"/>
    <property type="match status" value="1"/>
</dbReference>
<evidence type="ECO:0000256" key="2">
    <source>
        <dbReference type="ARBA" id="ARBA00022741"/>
    </source>
</evidence>
<evidence type="ECO:0000256" key="1">
    <source>
        <dbReference type="ARBA" id="ARBA00022448"/>
    </source>
</evidence>
<comment type="caution">
    <text evidence="5">The sequence shown here is derived from an EMBL/GenBank/DDBJ whole genome shotgun (WGS) entry which is preliminary data.</text>
</comment>
<dbReference type="InterPro" id="IPR003593">
    <property type="entry name" value="AAA+_ATPase"/>
</dbReference>
<dbReference type="GO" id="GO:0005524">
    <property type="term" value="F:ATP binding"/>
    <property type="evidence" value="ECO:0007669"/>
    <property type="project" value="UniProtKB-KW"/>
</dbReference>
<name>A0A926Q4S8_9FLAO</name>
<evidence type="ECO:0000259" key="4">
    <source>
        <dbReference type="PROSITE" id="PS50893"/>
    </source>
</evidence>
<reference evidence="5 6" key="1">
    <citation type="submission" date="2020-09" db="EMBL/GenBank/DDBJ databases">
        <title>Sinomicrobium weinanense sp. nov., a halophilic bacteria isolated from saline-alkali soil.</title>
        <authorList>
            <person name="Wu P."/>
            <person name="Ren H."/>
            <person name="Mei Y."/>
            <person name="Liang Y."/>
            <person name="Chen Z."/>
        </authorList>
    </citation>
    <scope>NUCLEOTIDE SEQUENCE [LARGE SCALE GENOMIC DNA]</scope>
    <source>
        <strain evidence="5 6">FJxs</strain>
    </source>
</reference>
<protein>
    <submittedName>
        <fullName evidence="5">ABC transporter ATP-binding protein</fullName>
    </submittedName>
</protein>
<organism evidence="5 6">
    <name type="scientific">Sinomicrobium weinanense</name>
    <dbReference type="NCBI Taxonomy" id="2842200"/>
    <lineage>
        <taxon>Bacteria</taxon>
        <taxon>Pseudomonadati</taxon>
        <taxon>Bacteroidota</taxon>
        <taxon>Flavobacteriia</taxon>
        <taxon>Flavobacteriales</taxon>
        <taxon>Flavobacteriaceae</taxon>
        <taxon>Sinomicrobium</taxon>
    </lineage>
</organism>
<dbReference type="Gene3D" id="3.40.50.300">
    <property type="entry name" value="P-loop containing nucleotide triphosphate hydrolases"/>
    <property type="match status" value="1"/>
</dbReference>
<keyword evidence="6" id="KW-1185">Reference proteome</keyword>
<evidence type="ECO:0000313" key="6">
    <source>
        <dbReference type="Proteomes" id="UP000653730"/>
    </source>
</evidence>
<dbReference type="SUPFAM" id="SSF52540">
    <property type="entry name" value="P-loop containing nucleoside triphosphate hydrolases"/>
    <property type="match status" value="1"/>
</dbReference>
<dbReference type="GO" id="GO:0016887">
    <property type="term" value="F:ATP hydrolysis activity"/>
    <property type="evidence" value="ECO:0007669"/>
    <property type="project" value="InterPro"/>
</dbReference>
<dbReference type="InterPro" id="IPR027417">
    <property type="entry name" value="P-loop_NTPase"/>
</dbReference>
<dbReference type="InterPro" id="IPR051782">
    <property type="entry name" value="ABC_Transporter_VariousFunc"/>
</dbReference>
<dbReference type="SMART" id="SM00382">
    <property type="entry name" value="AAA"/>
    <property type="match status" value="1"/>
</dbReference>
<accession>A0A926Q4S8</accession>
<dbReference type="EMBL" id="JACVDC010000103">
    <property type="protein sequence ID" value="MBC9798309.1"/>
    <property type="molecule type" value="Genomic_DNA"/>
</dbReference>
<evidence type="ECO:0000256" key="3">
    <source>
        <dbReference type="ARBA" id="ARBA00022840"/>
    </source>
</evidence>
<dbReference type="Proteomes" id="UP000653730">
    <property type="component" value="Unassembled WGS sequence"/>
</dbReference>
<keyword evidence="3 5" id="KW-0067">ATP-binding</keyword>
<proteinExistence type="predicted"/>
<dbReference type="InterPro" id="IPR003439">
    <property type="entry name" value="ABC_transporter-like_ATP-bd"/>
</dbReference>
<gene>
    <name evidence="5" type="ORF">IBL28_20240</name>
</gene>
<feature type="domain" description="ABC transporter" evidence="4">
    <location>
        <begin position="2"/>
        <end position="226"/>
    </location>
</feature>
<keyword evidence="2" id="KW-0547">Nucleotide-binding</keyword>
<dbReference type="PROSITE" id="PS50893">
    <property type="entry name" value="ABC_TRANSPORTER_2"/>
    <property type="match status" value="1"/>
</dbReference>
<dbReference type="AlphaFoldDB" id="A0A926Q4S8"/>
<dbReference type="PANTHER" id="PTHR42939">
    <property type="entry name" value="ABC TRANSPORTER ATP-BINDING PROTEIN ALBC-RELATED"/>
    <property type="match status" value="1"/>
</dbReference>
<evidence type="ECO:0000313" key="5">
    <source>
        <dbReference type="EMBL" id="MBC9798309.1"/>
    </source>
</evidence>
<sequence>MVSIQNLNKAFGRNQVLDNLSLQINQKGVTAILGPNGSGKTTLIKSILGMTIPDKGTITINGRDIKKDVLYRENLDYLPQIADFPDNLKVKELIKMIKDLRNKPARDETLIRFFGLEPFLDKKLNTLSGGTRQKVNLILAFMFDSPLMILDEPSSGLDPVSLIRLKEWINMEKAQGKIILVTSHIMSFVEEIAENIAFLLDGKIYFNGSLSQLRTKTGQEDLEHAIASLLLPSTPLRDRGKPPLRSCPAPNLKL</sequence>
<dbReference type="Pfam" id="PF00005">
    <property type="entry name" value="ABC_tran"/>
    <property type="match status" value="1"/>
</dbReference>